<dbReference type="Gene3D" id="2.160.20.10">
    <property type="entry name" value="Single-stranded right-handed beta-helix, Pectin lyase-like"/>
    <property type="match status" value="1"/>
</dbReference>
<dbReference type="KEGG" id="mbd:MEBOL_004981"/>
<dbReference type="OrthoDB" id="5380276at2"/>
<accession>A0A250IJS5</accession>
<evidence type="ECO:0000313" key="3">
    <source>
        <dbReference type="EMBL" id="ATB31518.1"/>
    </source>
</evidence>
<evidence type="ECO:0000256" key="1">
    <source>
        <dbReference type="SAM" id="MobiDB-lite"/>
    </source>
</evidence>
<dbReference type="InterPro" id="IPR011050">
    <property type="entry name" value="Pectin_lyase_fold/virulence"/>
</dbReference>
<dbReference type="PROSITE" id="PS51257">
    <property type="entry name" value="PROKAR_LIPOPROTEIN"/>
    <property type="match status" value="1"/>
</dbReference>
<protein>
    <recommendedName>
        <fullName evidence="5">Lipoprotein</fullName>
    </recommendedName>
</protein>
<keyword evidence="2" id="KW-0732">Signal</keyword>
<dbReference type="RefSeq" id="WP_157775456.1">
    <property type="nucleotide sequence ID" value="NZ_CP022163.1"/>
</dbReference>
<reference evidence="3 4" key="1">
    <citation type="submission" date="2017-06" db="EMBL/GenBank/DDBJ databases">
        <authorList>
            <person name="Kim H.J."/>
            <person name="Triplett B.A."/>
        </authorList>
    </citation>
    <scope>NUCLEOTIDE SEQUENCE [LARGE SCALE GENOMIC DNA]</scope>
    <source>
        <strain evidence="3 4">DSM 14713</strain>
    </source>
</reference>
<dbReference type="AlphaFoldDB" id="A0A250IJS5"/>
<dbReference type="EMBL" id="CP022163">
    <property type="protein sequence ID" value="ATB31518.1"/>
    <property type="molecule type" value="Genomic_DNA"/>
</dbReference>
<name>A0A250IJS5_9BACT</name>
<dbReference type="Proteomes" id="UP000217289">
    <property type="component" value="Chromosome"/>
</dbReference>
<dbReference type="InterPro" id="IPR012334">
    <property type="entry name" value="Pectin_lyas_fold"/>
</dbReference>
<organism evidence="3 4">
    <name type="scientific">Melittangium boletus DSM 14713</name>
    <dbReference type="NCBI Taxonomy" id="1294270"/>
    <lineage>
        <taxon>Bacteria</taxon>
        <taxon>Pseudomonadati</taxon>
        <taxon>Myxococcota</taxon>
        <taxon>Myxococcia</taxon>
        <taxon>Myxococcales</taxon>
        <taxon>Cystobacterineae</taxon>
        <taxon>Archangiaceae</taxon>
        <taxon>Melittangium</taxon>
    </lineage>
</organism>
<keyword evidence="4" id="KW-1185">Reference proteome</keyword>
<sequence length="477" mass="49327">MRCPLLMIACLALLACPPRGGATPPDRPEARRQVWVDGGRPATGDGSRERPFRSLGEALSQAKDGGAPVRVHLAPGRYPGPFVLPAGLELVGGEGRVLVGGEGPVVRAPEGALLQGVEIQGGGWGLEAGGTVRLESVRFRGQTAGGVGMGAGELTVLGGVFEAGSPGAVGLRVEGGRARMRDTSFVGVFRRGVEARGAEMEWEDVRVGGATTALHQSRGQVSLRRVTVGDGRDVGLFVNHGTLRLEDVTVTGHEYGVQALRATLETRGLTSVRAARAGVTLVGTRGVLVDTRVRGSGGFGAVSLLGSDTVLRGIHVEGADAYGISATRGKLRLTRALITRLSSREGDSGDGLHLRDLDVEARGLVVRDAAGVGVLAAQGARVVLRDVSLESCREAGLWGETLAQVSAERLVVRDSRGPALMALENGVLRVDGLLAEDNAGGLAAAADCEGDTRITFSRVSGRGLSWTLASCVGSVSR</sequence>
<evidence type="ECO:0008006" key="5">
    <source>
        <dbReference type="Google" id="ProtNLM"/>
    </source>
</evidence>
<evidence type="ECO:0000313" key="4">
    <source>
        <dbReference type="Proteomes" id="UP000217289"/>
    </source>
</evidence>
<feature type="signal peptide" evidence="2">
    <location>
        <begin position="1"/>
        <end position="21"/>
    </location>
</feature>
<gene>
    <name evidence="3" type="ORF">MEBOL_004981</name>
</gene>
<dbReference type="SUPFAM" id="SSF51126">
    <property type="entry name" value="Pectin lyase-like"/>
    <property type="match status" value="1"/>
</dbReference>
<feature type="chain" id="PRO_5013190975" description="Lipoprotein" evidence="2">
    <location>
        <begin position="22"/>
        <end position="477"/>
    </location>
</feature>
<evidence type="ECO:0000256" key="2">
    <source>
        <dbReference type="SAM" id="SignalP"/>
    </source>
</evidence>
<proteinExistence type="predicted"/>
<feature type="region of interest" description="Disordered" evidence="1">
    <location>
        <begin position="19"/>
        <end position="51"/>
    </location>
</feature>